<comment type="caution">
    <text evidence="1">The sequence shown here is derived from an EMBL/GenBank/DDBJ whole genome shotgun (WGS) entry which is preliminary data.</text>
</comment>
<sequence length="121" mass="13704">MSEPQRRARAGQWWCLGVVTLLLLGCSGGDNLSEVPLPVLANHPEAHDGNRVATQGVVRHFEAPLHYWIEDEDLHRVEIFPHEAIAPYLGEAVRVEGRFRFSRDTGRRLTLERVTPLDEAK</sequence>
<dbReference type="PROSITE" id="PS51257">
    <property type="entry name" value="PROKAR_LIPOPROTEIN"/>
    <property type="match status" value="1"/>
</dbReference>
<dbReference type="Proteomes" id="UP000547614">
    <property type="component" value="Unassembled WGS sequence"/>
</dbReference>
<reference evidence="1 2" key="1">
    <citation type="submission" date="2020-08" db="EMBL/GenBank/DDBJ databases">
        <title>Genomic Encyclopedia of Type Strains, Phase III (KMG-III): the genomes of soil and plant-associated and newly described type strains.</title>
        <authorList>
            <person name="Whitman W."/>
        </authorList>
    </citation>
    <scope>NUCLEOTIDE SEQUENCE [LARGE SCALE GENOMIC DNA]</scope>
    <source>
        <strain evidence="1 2">CECT 7282</strain>
    </source>
</reference>
<dbReference type="RefSeq" id="WP_183325784.1">
    <property type="nucleotide sequence ID" value="NZ_JACHXP010000010.1"/>
</dbReference>
<evidence type="ECO:0000313" key="1">
    <source>
        <dbReference type="EMBL" id="MBB3190990.1"/>
    </source>
</evidence>
<protein>
    <recommendedName>
        <fullName evidence="3">Glucose-inhibited division protein B</fullName>
    </recommendedName>
</protein>
<dbReference type="EMBL" id="JACHXP010000010">
    <property type="protein sequence ID" value="MBB3190990.1"/>
    <property type="molecule type" value="Genomic_DNA"/>
</dbReference>
<accession>A0A839VAJ8</accession>
<keyword evidence="2" id="KW-1185">Reference proteome</keyword>
<evidence type="ECO:0008006" key="3">
    <source>
        <dbReference type="Google" id="ProtNLM"/>
    </source>
</evidence>
<organism evidence="1 2">
    <name type="scientific">Halomonas cerina</name>
    <dbReference type="NCBI Taxonomy" id="447424"/>
    <lineage>
        <taxon>Bacteria</taxon>
        <taxon>Pseudomonadati</taxon>
        <taxon>Pseudomonadota</taxon>
        <taxon>Gammaproteobacteria</taxon>
        <taxon>Oceanospirillales</taxon>
        <taxon>Halomonadaceae</taxon>
        <taxon>Halomonas</taxon>
    </lineage>
</organism>
<proteinExistence type="predicted"/>
<gene>
    <name evidence="1" type="ORF">FHR94_002234</name>
</gene>
<evidence type="ECO:0000313" key="2">
    <source>
        <dbReference type="Proteomes" id="UP000547614"/>
    </source>
</evidence>
<name>A0A839VAJ8_9GAMM</name>
<dbReference type="AlphaFoldDB" id="A0A839VAJ8"/>